<gene>
    <name evidence="6" type="ORF">NADFUDRAFT_50071</name>
</gene>
<feature type="domain" description="Nucleotide exchange factor Fes1" evidence="5">
    <location>
        <begin position="1"/>
        <end position="80"/>
    </location>
</feature>
<dbReference type="Pfam" id="PF08609">
    <property type="entry name" value="Fes1"/>
    <property type="match status" value="1"/>
</dbReference>
<dbReference type="GO" id="GO:0000774">
    <property type="term" value="F:adenyl-nucleotide exchange factor activity"/>
    <property type="evidence" value="ECO:0007669"/>
    <property type="project" value="TreeGrafter"/>
</dbReference>
<proteinExistence type="inferred from homology"/>
<dbReference type="STRING" id="857566.A0A1E3PQD3"/>
<dbReference type="InterPro" id="IPR011989">
    <property type="entry name" value="ARM-like"/>
</dbReference>
<keyword evidence="4" id="KW-0677">Repeat</keyword>
<dbReference type="EMBL" id="KV454407">
    <property type="protein sequence ID" value="ODQ67649.1"/>
    <property type="molecule type" value="Genomic_DNA"/>
</dbReference>
<dbReference type="Proteomes" id="UP000095009">
    <property type="component" value="Unassembled WGS sequence"/>
</dbReference>
<evidence type="ECO:0000256" key="4">
    <source>
        <dbReference type="ARBA" id="ARBA00022737"/>
    </source>
</evidence>
<reference evidence="6 7" key="1">
    <citation type="journal article" date="2016" name="Proc. Natl. Acad. Sci. U.S.A.">
        <title>Comparative genomics of biotechnologically important yeasts.</title>
        <authorList>
            <person name="Riley R."/>
            <person name="Haridas S."/>
            <person name="Wolfe K.H."/>
            <person name="Lopes M.R."/>
            <person name="Hittinger C.T."/>
            <person name="Goeker M."/>
            <person name="Salamov A.A."/>
            <person name="Wisecaver J.H."/>
            <person name="Long T.M."/>
            <person name="Calvey C.H."/>
            <person name="Aerts A.L."/>
            <person name="Barry K.W."/>
            <person name="Choi C."/>
            <person name="Clum A."/>
            <person name="Coughlan A.Y."/>
            <person name="Deshpande S."/>
            <person name="Douglass A.P."/>
            <person name="Hanson S.J."/>
            <person name="Klenk H.-P."/>
            <person name="LaButti K.M."/>
            <person name="Lapidus A."/>
            <person name="Lindquist E.A."/>
            <person name="Lipzen A.M."/>
            <person name="Meier-Kolthoff J.P."/>
            <person name="Ohm R.A."/>
            <person name="Otillar R.P."/>
            <person name="Pangilinan J.L."/>
            <person name="Peng Y."/>
            <person name="Rokas A."/>
            <person name="Rosa C.A."/>
            <person name="Scheuner C."/>
            <person name="Sibirny A.A."/>
            <person name="Slot J.C."/>
            <person name="Stielow J.B."/>
            <person name="Sun H."/>
            <person name="Kurtzman C.P."/>
            <person name="Blackwell M."/>
            <person name="Grigoriev I.V."/>
            <person name="Jeffries T.W."/>
        </authorList>
    </citation>
    <scope>NUCLEOTIDE SEQUENCE [LARGE SCALE GENOMIC DNA]</scope>
    <source>
        <strain evidence="6 7">DSM 6958</strain>
    </source>
</reference>
<dbReference type="GO" id="GO:0005783">
    <property type="term" value="C:endoplasmic reticulum"/>
    <property type="evidence" value="ECO:0007669"/>
    <property type="project" value="TreeGrafter"/>
</dbReference>
<dbReference type="PANTHER" id="PTHR19316">
    <property type="entry name" value="PROTEIN FOLDING REGULATOR"/>
    <property type="match status" value="1"/>
</dbReference>
<evidence type="ECO:0000256" key="3">
    <source>
        <dbReference type="ARBA" id="ARBA00020719"/>
    </source>
</evidence>
<accession>A0A1E3PQD3</accession>
<keyword evidence="7" id="KW-1185">Reference proteome</keyword>
<dbReference type="OrthoDB" id="10250458at2759"/>
<sequence>MEKLLKWSLQSQNPETAADANRIEPDPKMLAQLFGGADDPTLMREAMAVICNPDADLSSKVIAFDNFEMLIENIDNANNIGVLQLWKPLLSQLESPEAELRKMASWVIGTAVQNNPKAQEQLANDEKGAIEQLLAIVKTDTDHASALKAFYALGSAVRNCPAAYNQFEAANGWSTLRDLIDPNSQKEIAATTRHRALNVLSAVLETEPIVEKLKRFTESGIVTALYALLESDKQQHHYQTVDKALHVVHYLAQEKFELDPARVKAALENISEIEGITDNEDHQFLAANY</sequence>
<evidence type="ECO:0000256" key="1">
    <source>
        <dbReference type="ARBA" id="ARBA00011045"/>
    </source>
</evidence>
<dbReference type="InterPro" id="IPR050693">
    <property type="entry name" value="Hsp70_NEF-Inhibitors"/>
</dbReference>
<organism evidence="6 7">
    <name type="scientific">Nadsonia fulvescens var. elongata DSM 6958</name>
    <dbReference type="NCBI Taxonomy" id="857566"/>
    <lineage>
        <taxon>Eukaryota</taxon>
        <taxon>Fungi</taxon>
        <taxon>Dikarya</taxon>
        <taxon>Ascomycota</taxon>
        <taxon>Saccharomycotina</taxon>
        <taxon>Dipodascomycetes</taxon>
        <taxon>Dipodascales</taxon>
        <taxon>Dipodascales incertae sedis</taxon>
        <taxon>Nadsonia</taxon>
    </lineage>
</organism>
<dbReference type="PANTHER" id="PTHR19316:SF18">
    <property type="entry name" value="HSP70-BINDING PROTEIN 1"/>
    <property type="match status" value="1"/>
</dbReference>
<dbReference type="InterPro" id="IPR013918">
    <property type="entry name" value="Nucleotide_exch_fac_Fes1"/>
</dbReference>
<name>A0A1E3PQD3_9ASCO</name>
<protein>
    <recommendedName>
        <fullName evidence="3">Hsp70 nucleotide exchange factor FES1</fullName>
    </recommendedName>
    <alternativeName>
        <fullName evidence="2">Hsp70 nucleotide exchange factor fes1</fullName>
    </alternativeName>
</protein>
<dbReference type="SUPFAM" id="SSF48371">
    <property type="entry name" value="ARM repeat"/>
    <property type="match status" value="1"/>
</dbReference>
<dbReference type="Gene3D" id="1.25.10.10">
    <property type="entry name" value="Leucine-rich Repeat Variant"/>
    <property type="match status" value="1"/>
</dbReference>
<evidence type="ECO:0000313" key="6">
    <source>
        <dbReference type="EMBL" id="ODQ67649.1"/>
    </source>
</evidence>
<evidence type="ECO:0000256" key="2">
    <source>
        <dbReference type="ARBA" id="ARBA00015214"/>
    </source>
</evidence>
<dbReference type="InterPro" id="IPR016024">
    <property type="entry name" value="ARM-type_fold"/>
</dbReference>
<evidence type="ECO:0000313" key="7">
    <source>
        <dbReference type="Proteomes" id="UP000095009"/>
    </source>
</evidence>
<comment type="similarity">
    <text evidence="1">Belongs to the FES1 family.</text>
</comment>
<evidence type="ECO:0000259" key="5">
    <source>
        <dbReference type="Pfam" id="PF08609"/>
    </source>
</evidence>
<dbReference type="AlphaFoldDB" id="A0A1E3PQD3"/>